<feature type="chain" id="PRO_5045103072" evidence="1">
    <location>
        <begin position="20"/>
        <end position="201"/>
    </location>
</feature>
<keyword evidence="1" id="KW-0732">Signal</keyword>
<sequence length="201" mass="21602">MKRTLTLLLLALVCTTLSACQREPVDLGPLPSVLPDPSSFGAYICDHGDVGIPARAVELMTGLSADMTWYGHFDLGPAPVATANVCEVYDPNDPDQGTVLEINLADLGEEWKENVFDKRLQAGGTPMPELLPDAVGVYWAGPTADLGPVRGEANTFNEARAYLFRNGTELGIRLKHGVAGRDNAADVLALMRLIAPTLMQR</sequence>
<dbReference type="Proteomes" id="UP001596058">
    <property type="component" value="Unassembled WGS sequence"/>
</dbReference>
<name>A0ABW1CCA8_9ACTN</name>
<keyword evidence="3" id="KW-1185">Reference proteome</keyword>
<comment type="caution">
    <text evidence="2">The sequence shown here is derived from an EMBL/GenBank/DDBJ whole genome shotgun (WGS) entry which is preliminary data.</text>
</comment>
<accession>A0ABW1CCA8</accession>
<feature type="signal peptide" evidence="1">
    <location>
        <begin position="1"/>
        <end position="19"/>
    </location>
</feature>
<reference evidence="3" key="1">
    <citation type="journal article" date="2019" name="Int. J. Syst. Evol. Microbiol.">
        <title>The Global Catalogue of Microorganisms (GCM) 10K type strain sequencing project: providing services to taxonomists for standard genome sequencing and annotation.</title>
        <authorList>
            <consortium name="The Broad Institute Genomics Platform"/>
            <consortium name="The Broad Institute Genome Sequencing Center for Infectious Disease"/>
            <person name="Wu L."/>
            <person name="Ma J."/>
        </authorList>
    </citation>
    <scope>NUCLEOTIDE SEQUENCE [LARGE SCALE GENOMIC DNA]</scope>
    <source>
        <strain evidence="3">CCUG 53903</strain>
    </source>
</reference>
<dbReference type="PROSITE" id="PS51257">
    <property type="entry name" value="PROKAR_LIPOPROTEIN"/>
    <property type="match status" value="1"/>
</dbReference>
<organism evidence="2 3">
    <name type="scientific">Nonomuraea insulae</name>
    <dbReference type="NCBI Taxonomy" id="1616787"/>
    <lineage>
        <taxon>Bacteria</taxon>
        <taxon>Bacillati</taxon>
        <taxon>Actinomycetota</taxon>
        <taxon>Actinomycetes</taxon>
        <taxon>Streptosporangiales</taxon>
        <taxon>Streptosporangiaceae</taxon>
        <taxon>Nonomuraea</taxon>
    </lineage>
</organism>
<dbReference type="RefSeq" id="WP_379511998.1">
    <property type="nucleotide sequence ID" value="NZ_JBHSPA010000003.1"/>
</dbReference>
<evidence type="ECO:0000313" key="2">
    <source>
        <dbReference type="EMBL" id="MFC5822445.1"/>
    </source>
</evidence>
<protein>
    <submittedName>
        <fullName evidence="2">Uncharacterized protein</fullName>
    </submittedName>
</protein>
<evidence type="ECO:0000313" key="3">
    <source>
        <dbReference type="Proteomes" id="UP001596058"/>
    </source>
</evidence>
<gene>
    <name evidence="2" type="ORF">ACFPZ3_01120</name>
</gene>
<proteinExistence type="predicted"/>
<dbReference type="EMBL" id="JBHSPA010000003">
    <property type="protein sequence ID" value="MFC5822445.1"/>
    <property type="molecule type" value="Genomic_DNA"/>
</dbReference>
<evidence type="ECO:0000256" key="1">
    <source>
        <dbReference type="SAM" id="SignalP"/>
    </source>
</evidence>